<feature type="transmembrane region" description="Helical" evidence="1">
    <location>
        <begin position="357"/>
        <end position="383"/>
    </location>
</feature>
<comment type="caution">
    <text evidence="2">The sequence shown here is derived from an EMBL/GenBank/DDBJ whole genome shotgun (WGS) entry which is preliminary data.</text>
</comment>
<keyword evidence="3" id="KW-1185">Reference proteome</keyword>
<dbReference type="GO" id="GO:0140359">
    <property type="term" value="F:ABC-type transporter activity"/>
    <property type="evidence" value="ECO:0007669"/>
    <property type="project" value="InterPro"/>
</dbReference>
<keyword evidence="1" id="KW-0472">Membrane</keyword>
<dbReference type="Proteomes" id="UP000642748">
    <property type="component" value="Unassembled WGS sequence"/>
</dbReference>
<protein>
    <recommendedName>
        <fullName evidence="4">ABC-type transport system involved in multi-copper enzyme maturation permease subunit</fullName>
    </recommendedName>
</protein>
<dbReference type="RefSeq" id="WP_239133775.1">
    <property type="nucleotide sequence ID" value="NZ_BONZ01000039.1"/>
</dbReference>
<evidence type="ECO:0000313" key="3">
    <source>
        <dbReference type="Proteomes" id="UP000642748"/>
    </source>
</evidence>
<keyword evidence="1" id="KW-1133">Transmembrane helix</keyword>
<proteinExistence type="predicted"/>
<sequence>MTAATLTPPRQGAAAGRDGFMHLLHAEWTKFRTVRGWVVAIAVAGLVTLLLGVYTGARSQEGCPGGPCHFTIPTGPGGEAVTDTYYFVHRPLAADGSITVRVTSLTEVMDTAMTPQGTAQTQPALVPWSKAGLIISAGAAQGSSYAAVVVTGSHGSRMQWNYTGDSPGLAGGASATSPRWLRLTRSGDVITGYDSADGTTWSMIDTVTLPGLPLTVQAGLFATSPGYTQQTSQQITGGSSGGAPTDATATFDRVNLEGGWPGNSWTGTPVNGGRSSISYPAAVAGGYHQAGGTFTVTGSGDIAPGVNGASSIDQTLAGMFIGLIAVIVVGALFITAEYRRGLIRVTLAASPRPGRVLAAKAIVLGAVTFAAGLIGAGGAILIGTPLLRANGSPIYPMTTLTEVRVIAGTAALVAVFAVFALGVGTILRRGAGTVAAVLTAVILPYLLTAAFPVLPTAAANWLLRVAPAAGFAIKQVIPQYPQVDGGYAPFQGYFPLAPWAGFAVTCGYAALALTLAAVLLRRRDA</sequence>
<dbReference type="GO" id="GO:0005886">
    <property type="term" value="C:plasma membrane"/>
    <property type="evidence" value="ECO:0007669"/>
    <property type="project" value="UniProtKB-SubCell"/>
</dbReference>
<feature type="transmembrane region" description="Helical" evidence="1">
    <location>
        <begin position="499"/>
        <end position="520"/>
    </location>
</feature>
<dbReference type="EMBL" id="BONZ01000039">
    <property type="protein sequence ID" value="GIH16023.1"/>
    <property type="molecule type" value="Genomic_DNA"/>
</dbReference>
<feature type="transmembrane region" description="Helical" evidence="1">
    <location>
        <begin position="37"/>
        <end position="57"/>
    </location>
</feature>
<feature type="transmembrane region" description="Helical" evidence="1">
    <location>
        <begin position="316"/>
        <end position="336"/>
    </location>
</feature>
<reference evidence="2" key="1">
    <citation type="submission" date="2021-01" db="EMBL/GenBank/DDBJ databases">
        <title>Whole genome shotgun sequence of Rugosimonospora africana NBRC 104875.</title>
        <authorList>
            <person name="Komaki H."/>
            <person name="Tamura T."/>
        </authorList>
    </citation>
    <scope>NUCLEOTIDE SEQUENCE</scope>
    <source>
        <strain evidence="2">NBRC 104875</strain>
    </source>
</reference>
<accession>A0A8J3QSG8</accession>
<feature type="transmembrane region" description="Helical" evidence="1">
    <location>
        <begin position="434"/>
        <end position="454"/>
    </location>
</feature>
<evidence type="ECO:0000256" key="1">
    <source>
        <dbReference type="SAM" id="Phobius"/>
    </source>
</evidence>
<evidence type="ECO:0000313" key="2">
    <source>
        <dbReference type="EMBL" id="GIH16023.1"/>
    </source>
</evidence>
<dbReference type="Pfam" id="PF12679">
    <property type="entry name" value="ABC2_membrane_2"/>
    <property type="match status" value="1"/>
</dbReference>
<keyword evidence="1" id="KW-0812">Transmembrane</keyword>
<name>A0A8J3QSG8_9ACTN</name>
<gene>
    <name evidence="2" type="ORF">Raf01_41950</name>
</gene>
<dbReference type="Gene3D" id="2.60.120.200">
    <property type="match status" value="1"/>
</dbReference>
<organism evidence="2 3">
    <name type="scientific">Rugosimonospora africana</name>
    <dbReference type="NCBI Taxonomy" id="556532"/>
    <lineage>
        <taxon>Bacteria</taxon>
        <taxon>Bacillati</taxon>
        <taxon>Actinomycetota</taxon>
        <taxon>Actinomycetes</taxon>
        <taxon>Micromonosporales</taxon>
        <taxon>Micromonosporaceae</taxon>
        <taxon>Rugosimonospora</taxon>
    </lineage>
</organism>
<dbReference type="AlphaFoldDB" id="A0A8J3QSG8"/>
<evidence type="ECO:0008006" key="4">
    <source>
        <dbReference type="Google" id="ProtNLM"/>
    </source>
</evidence>
<feature type="transmembrane region" description="Helical" evidence="1">
    <location>
        <begin position="403"/>
        <end position="427"/>
    </location>
</feature>